<reference evidence="4 5" key="1">
    <citation type="submission" date="2024-02" db="EMBL/GenBank/DDBJ databases">
        <authorList>
            <person name="Chen Y."/>
            <person name="Shah S."/>
            <person name="Dougan E. K."/>
            <person name="Thang M."/>
            <person name="Chan C."/>
        </authorList>
    </citation>
    <scope>NUCLEOTIDE SEQUENCE [LARGE SCALE GENOMIC DNA]</scope>
</reference>
<evidence type="ECO:0000313" key="5">
    <source>
        <dbReference type="Proteomes" id="UP001642484"/>
    </source>
</evidence>
<dbReference type="EMBL" id="CAXAMN010024807">
    <property type="protein sequence ID" value="CAK9090207.1"/>
    <property type="molecule type" value="Genomic_DNA"/>
</dbReference>
<feature type="compositionally biased region" description="Basic and acidic residues" evidence="1">
    <location>
        <begin position="461"/>
        <end position="472"/>
    </location>
</feature>
<keyword evidence="3" id="KW-0732">Signal</keyword>
<feature type="compositionally biased region" description="Basic and acidic residues" evidence="1">
    <location>
        <begin position="439"/>
        <end position="453"/>
    </location>
</feature>
<name>A0ABP0QPJ9_9DINO</name>
<feature type="compositionally biased region" description="Low complexity" evidence="1">
    <location>
        <begin position="315"/>
        <end position="328"/>
    </location>
</feature>
<evidence type="ECO:0000256" key="1">
    <source>
        <dbReference type="SAM" id="MobiDB-lite"/>
    </source>
</evidence>
<keyword evidence="2" id="KW-0472">Membrane</keyword>
<comment type="caution">
    <text evidence="4">The sequence shown here is derived from an EMBL/GenBank/DDBJ whole genome shotgun (WGS) entry which is preliminary data.</text>
</comment>
<proteinExistence type="predicted"/>
<dbReference type="Proteomes" id="UP001642484">
    <property type="component" value="Unassembled WGS sequence"/>
</dbReference>
<evidence type="ECO:0000256" key="3">
    <source>
        <dbReference type="SAM" id="SignalP"/>
    </source>
</evidence>
<feature type="compositionally biased region" description="Polar residues" evidence="1">
    <location>
        <begin position="552"/>
        <end position="561"/>
    </location>
</feature>
<feature type="signal peptide" evidence="3">
    <location>
        <begin position="1"/>
        <end position="16"/>
    </location>
</feature>
<accession>A0ABP0QPJ9</accession>
<keyword evidence="2" id="KW-0812">Transmembrane</keyword>
<feature type="transmembrane region" description="Helical" evidence="2">
    <location>
        <begin position="859"/>
        <end position="881"/>
    </location>
</feature>
<evidence type="ECO:0000313" key="4">
    <source>
        <dbReference type="EMBL" id="CAK9090207.1"/>
    </source>
</evidence>
<keyword evidence="5" id="KW-1185">Reference proteome</keyword>
<feature type="region of interest" description="Disordered" evidence="1">
    <location>
        <begin position="532"/>
        <end position="561"/>
    </location>
</feature>
<gene>
    <name evidence="4" type="ORF">CCMP2556_LOCUS43360</name>
</gene>
<protein>
    <submittedName>
        <fullName evidence="4">Uncharacterized protein</fullName>
    </submittedName>
</protein>
<sequence>MWFRTLLLSWLVRARAAGWDDGWQSMEPSVGTDDTAALRRKLDQARRELAACRGETYVPKATSGAKEDVKLRPWTWPSLHLNASTWSLLVDAALVAALAAGLAGLFFYLPSPAGLSPRGRLRDLRLPLTEAARPRWPRCFARWPLGWPSWSCSRLSWPSWCRLPQTLSCKSPLFACMVPSCGLGAKLSCWRPKCLCAWPSFLRQETENWRTPWRQTAQKARQSLLQAQEQVDVALGEAQLRLQDAVTRAERAEAEAKQLRGFLQESNARAEAAESRAKKCRNETEELKVSFRKAEETAAKARQDLQHARKRAEVAETSAAAAAPTAAPKPMGSGKASEDTPKVKAPRRPASERSVSRSAERTNATALLETPRLKVRPLPDSGPAGPAGPAGPGAVPTPVETPRLKARPDSSPVGALMETPRLKAREARPSTSTSATQEALREALRTSRGRLEGARGISTEKLPERRDSREEKFSYNRSLAMLKFTEAHAGPRQSPSSAITSATSSMVSLPREWTDTAWAPQLLDSPISDALAREGPMASPAPSPDSSWPSCDATSGTPTATVRATEWTSVDPSHHSTVERAAPTALRGLFQVDLVVFGLLSALGHWDGGLEVAGRCGIFCVRVGRERRSWRISSGPGATCLGELGAGVSGQRPVLAVAMSYQQMSPIPEASFNDTCHTFASLLPSAMATLAISWWLPKPELPHAPRRGRMRCLATLAIAGFDRLKASAPFPSDDPGIVPLGRQGLGPPGILASGLQDGMLHSDFQWPAALQPLADWVKLMHMPNRSYVLPCHCYELLLVFGLLVHLKQGWLGVHRQESWSGLRALARMSAGVCASNLFMLHLAGAFIYEEPVDLNVFSFWAHLLMVFASSLLASIMVHGLIEGPFACMLTDGLPQDVVAFPAAAAAA</sequence>
<organism evidence="4 5">
    <name type="scientific">Durusdinium trenchii</name>
    <dbReference type="NCBI Taxonomy" id="1381693"/>
    <lineage>
        <taxon>Eukaryota</taxon>
        <taxon>Sar</taxon>
        <taxon>Alveolata</taxon>
        <taxon>Dinophyceae</taxon>
        <taxon>Suessiales</taxon>
        <taxon>Symbiodiniaceae</taxon>
        <taxon>Durusdinium</taxon>
    </lineage>
</organism>
<feature type="compositionally biased region" description="Basic and acidic residues" evidence="1">
    <location>
        <begin position="298"/>
        <end position="314"/>
    </location>
</feature>
<feature type="compositionally biased region" description="Low complexity" evidence="1">
    <location>
        <begin position="536"/>
        <end position="550"/>
    </location>
</feature>
<feature type="chain" id="PRO_5046616061" evidence="3">
    <location>
        <begin position="17"/>
        <end position="907"/>
    </location>
</feature>
<feature type="transmembrane region" description="Helical" evidence="2">
    <location>
        <begin position="825"/>
        <end position="847"/>
    </location>
</feature>
<evidence type="ECO:0000256" key="2">
    <source>
        <dbReference type="SAM" id="Phobius"/>
    </source>
</evidence>
<feature type="compositionally biased region" description="Basic and acidic residues" evidence="1">
    <location>
        <begin position="349"/>
        <end position="360"/>
    </location>
</feature>
<feature type="region of interest" description="Disordered" evidence="1">
    <location>
        <begin position="298"/>
        <end position="472"/>
    </location>
</feature>
<keyword evidence="2" id="KW-1133">Transmembrane helix</keyword>